<name>A0A6J6USP6_9ZZZZ</name>
<protein>
    <submittedName>
        <fullName evidence="1">Unannotated protein</fullName>
    </submittedName>
</protein>
<organism evidence="1">
    <name type="scientific">freshwater metagenome</name>
    <dbReference type="NCBI Taxonomy" id="449393"/>
    <lineage>
        <taxon>unclassified sequences</taxon>
        <taxon>metagenomes</taxon>
        <taxon>ecological metagenomes</taxon>
    </lineage>
</organism>
<gene>
    <name evidence="1" type="ORF">UFOPK2766_02288</name>
</gene>
<evidence type="ECO:0000313" key="1">
    <source>
        <dbReference type="EMBL" id="CAB4762324.1"/>
    </source>
</evidence>
<reference evidence="1" key="1">
    <citation type="submission" date="2020-05" db="EMBL/GenBank/DDBJ databases">
        <authorList>
            <person name="Chiriac C."/>
            <person name="Salcher M."/>
            <person name="Ghai R."/>
            <person name="Kavagutti S V."/>
        </authorList>
    </citation>
    <scope>NUCLEOTIDE SEQUENCE</scope>
</reference>
<dbReference type="AlphaFoldDB" id="A0A6J6USP6"/>
<dbReference type="EMBL" id="CAEZYU010000171">
    <property type="protein sequence ID" value="CAB4762324.1"/>
    <property type="molecule type" value="Genomic_DNA"/>
</dbReference>
<sequence length="174" mass="20346">MNSKRRWHCGSCNWNGFGDSAFRFIANQRNFCSRRILATQVQFVTNRVFNPQWLSPEGSTVSFGLPGTGIGIRAFIRFNAQFAPISPAAVRGLHPDQNGFRRGLVKQYADCRKLRHLICRARYSVLCDHFAWQLTWCNWRSSWWSLGRSWQWLSSRWRFVNSGLKLRQFRGANI</sequence>
<accession>A0A6J6USP6</accession>
<proteinExistence type="predicted"/>